<dbReference type="EMBL" id="CP000478">
    <property type="protein sequence ID" value="ABK19013.1"/>
    <property type="molecule type" value="Genomic_DNA"/>
</dbReference>
<dbReference type="KEGG" id="sfu:Sfum_3340"/>
<dbReference type="AlphaFoldDB" id="A0LNL1"/>
<dbReference type="InParanoid" id="A0LNL1"/>
<dbReference type="Gene3D" id="3.40.50.2000">
    <property type="entry name" value="Glycogen Phosphorylase B"/>
    <property type="match status" value="1"/>
</dbReference>
<name>A0LNL1_SYNFM</name>
<proteinExistence type="predicted"/>
<dbReference type="Proteomes" id="UP000001784">
    <property type="component" value="Chromosome"/>
</dbReference>
<feature type="domain" description="Spore protein YkvP/CgeB glycosyl transferase-like" evidence="1">
    <location>
        <begin position="119"/>
        <end position="225"/>
    </location>
</feature>
<reference evidence="2 3" key="1">
    <citation type="submission" date="2006-10" db="EMBL/GenBank/DDBJ databases">
        <title>Complete sequence of Syntrophobacter fumaroxidans MPOB.</title>
        <authorList>
            <consortium name="US DOE Joint Genome Institute"/>
            <person name="Copeland A."/>
            <person name="Lucas S."/>
            <person name="Lapidus A."/>
            <person name="Barry K."/>
            <person name="Detter J.C."/>
            <person name="Glavina del Rio T."/>
            <person name="Hammon N."/>
            <person name="Israni S."/>
            <person name="Pitluck S."/>
            <person name="Goltsman E.G."/>
            <person name="Martinez M."/>
            <person name="Schmutz J."/>
            <person name="Larimer F."/>
            <person name="Land M."/>
            <person name="Hauser L."/>
            <person name="Kyrpides N."/>
            <person name="Kim E."/>
            <person name="Boone D.R."/>
            <person name="Brockman F."/>
            <person name="Culley D."/>
            <person name="Ferry J."/>
            <person name="Gunsalus R."/>
            <person name="McInerney M.J."/>
            <person name="Morrison M."/>
            <person name="Plugge C."/>
            <person name="Rohlin L."/>
            <person name="Scholten J."/>
            <person name="Sieber J."/>
            <person name="Stams A.J.M."/>
            <person name="Worm P."/>
            <person name="Henstra A.M."/>
            <person name="Richardson P."/>
        </authorList>
    </citation>
    <scope>NUCLEOTIDE SEQUENCE [LARGE SCALE GENOMIC DNA]</scope>
    <source>
        <strain evidence="3">DSM 10017 / MPOB</strain>
    </source>
</reference>
<organism evidence="2 3">
    <name type="scientific">Syntrophobacter fumaroxidans (strain DSM 10017 / MPOB)</name>
    <dbReference type="NCBI Taxonomy" id="335543"/>
    <lineage>
        <taxon>Bacteria</taxon>
        <taxon>Pseudomonadati</taxon>
        <taxon>Thermodesulfobacteriota</taxon>
        <taxon>Syntrophobacteria</taxon>
        <taxon>Syntrophobacterales</taxon>
        <taxon>Syntrophobacteraceae</taxon>
        <taxon>Syntrophobacter</taxon>
    </lineage>
</organism>
<dbReference type="STRING" id="335543.Sfum_3340"/>
<protein>
    <recommendedName>
        <fullName evidence="1">Spore protein YkvP/CgeB glycosyl transferase-like domain-containing protein</fullName>
    </recommendedName>
</protein>
<dbReference type="eggNOG" id="COG0438">
    <property type="taxonomic scope" value="Bacteria"/>
</dbReference>
<sequence>MKKTGLKARISSSLSFEQINLTHVRTVSEMKVVPPCFLITCLADWTTRVPFRHLDVVQNQLQAGPSAVWIPHWPQAGLLPRAHDRAEVRRAGFLGRVDNETEFKRIGERLRVNGIDFIVRGEETWNNFSDLDLSLSLRFMAPYRIRRKPPTKLINAWLAGVPFVALDEPAFEQIGCNGQDYLGVRTPEEVVEAIIALRENPELYRMLVENGRKKAVEYDWKATTQRWTELLEGPLRERYELWKRRPLFEAVRFRLLHAAWMFWKRSIKVFAHHVHHTRA</sequence>
<dbReference type="Pfam" id="PF13524">
    <property type="entry name" value="Glyco_trans_1_2"/>
    <property type="match status" value="1"/>
</dbReference>
<keyword evidence="3" id="KW-1185">Reference proteome</keyword>
<accession>A0LNL1</accession>
<evidence type="ECO:0000313" key="3">
    <source>
        <dbReference type="Proteomes" id="UP000001784"/>
    </source>
</evidence>
<dbReference type="SUPFAM" id="SSF53756">
    <property type="entry name" value="UDP-Glycosyltransferase/glycogen phosphorylase"/>
    <property type="match status" value="1"/>
</dbReference>
<evidence type="ECO:0000259" key="1">
    <source>
        <dbReference type="Pfam" id="PF13524"/>
    </source>
</evidence>
<gene>
    <name evidence="2" type="ordered locus">Sfum_3340</name>
</gene>
<dbReference type="HOGENOM" id="CLU_060090_0_0_7"/>
<evidence type="ECO:0000313" key="2">
    <source>
        <dbReference type="EMBL" id="ABK19013.1"/>
    </source>
</evidence>
<dbReference type="InterPro" id="IPR055259">
    <property type="entry name" value="YkvP/CgeB_Glyco_trans-like"/>
</dbReference>